<dbReference type="AlphaFoldDB" id="A0A0P1AWA3"/>
<evidence type="ECO:0000313" key="3">
    <source>
        <dbReference type="Proteomes" id="UP000054928"/>
    </source>
</evidence>
<sequence>MNAQLSFVGNLRTRKMKVYQSLLAAALLLSRIEASYTIDKEQEKTGNDDITALNLRVHFPTMEERGINLNIIEKINAQWKDLMTFYELKSDRTTMTLHNIRSEIETKKKQAQIALDKFLTIKARSILEKESLNTNPAKNQLEQHSENSQHAHAPIAPTTQNMLEIDKNLKAEIFRIAHSNLRLNFHDQQIELLNDLRNGWNNIQPFKALKKYMTDLNKLETNRDNLYRSYFPEMKNQPEEPGEKVNPLAKQDVSRSPQHE</sequence>
<dbReference type="EMBL" id="CCYD01002107">
    <property type="protein sequence ID" value="CEG46644.1"/>
    <property type="molecule type" value="Genomic_DNA"/>
</dbReference>
<evidence type="ECO:0000256" key="1">
    <source>
        <dbReference type="SAM" id="MobiDB-lite"/>
    </source>
</evidence>
<name>A0A0P1AWA3_PLAHL</name>
<proteinExistence type="predicted"/>
<reference evidence="3" key="1">
    <citation type="submission" date="2014-09" db="EMBL/GenBank/DDBJ databases">
        <authorList>
            <person name="Sharma Rahul"/>
            <person name="Thines Marco"/>
        </authorList>
    </citation>
    <scope>NUCLEOTIDE SEQUENCE [LARGE SCALE GENOMIC DNA]</scope>
</reference>
<evidence type="ECO:0008006" key="4">
    <source>
        <dbReference type="Google" id="ProtNLM"/>
    </source>
</evidence>
<dbReference type="GeneID" id="36398306"/>
<feature type="region of interest" description="Disordered" evidence="1">
    <location>
        <begin position="233"/>
        <end position="260"/>
    </location>
</feature>
<dbReference type="Proteomes" id="UP000054928">
    <property type="component" value="Unassembled WGS sequence"/>
</dbReference>
<evidence type="ECO:0000313" key="2">
    <source>
        <dbReference type="EMBL" id="CEG46644.1"/>
    </source>
</evidence>
<protein>
    <recommendedName>
        <fullName evidence="4">RxLR-like protein</fullName>
    </recommendedName>
</protein>
<dbReference type="RefSeq" id="XP_024583013.1">
    <property type="nucleotide sequence ID" value="XM_024717522.1"/>
</dbReference>
<organism evidence="2 3">
    <name type="scientific">Plasmopara halstedii</name>
    <name type="common">Downy mildew of sunflower</name>
    <dbReference type="NCBI Taxonomy" id="4781"/>
    <lineage>
        <taxon>Eukaryota</taxon>
        <taxon>Sar</taxon>
        <taxon>Stramenopiles</taxon>
        <taxon>Oomycota</taxon>
        <taxon>Peronosporomycetes</taxon>
        <taxon>Peronosporales</taxon>
        <taxon>Peronosporaceae</taxon>
        <taxon>Plasmopara</taxon>
    </lineage>
</organism>
<accession>A0A0P1AWA3</accession>
<keyword evidence="3" id="KW-1185">Reference proteome</keyword>